<evidence type="ECO:0000313" key="1">
    <source>
        <dbReference type="EMBL" id="PBK80458.1"/>
    </source>
</evidence>
<organism evidence="1 2">
    <name type="scientific">Armillaria gallica</name>
    <name type="common">Bulbous honey fungus</name>
    <name type="synonym">Armillaria bulbosa</name>
    <dbReference type="NCBI Taxonomy" id="47427"/>
    <lineage>
        <taxon>Eukaryota</taxon>
        <taxon>Fungi</taxon>
        <taxon>Dikarya</taxon>
        <taxon>Basidiomycota</taxon>
        <taxon>Agaricomycotina</taxon>
        <taxon>Agaricomycetes</taxon>
        <taxon>Agaricomycetidae</taxon>
        <taxon>Agaricales</taxon>
        <taxon>Marasmiineae</taxon>
        <taxon>Physalacriaceae</taxon>
        <taxon>Armillaria</taxon>
    </lineage>
</organism>
<evidence type="ECO:0000313" key="2">
    <source>
        <dbReference type="Proteomes" id="UP000217790"/>
    </source>
</evidence>
<dbReference type="EMBL" id="KZ293745">
    <property type="protein sequence ID" value="PBK80458.1"/>
    <property type="molecule type" value="Genomic_DNA"/>
</dbReference>
<dbReference type="InParanoid" id="A0A2H3CPW1"/>
<gene>
    <name evidence="1" type="ORF">ARMGADRAFT_1020921</name>
</gene>
<protein>
    <submittedName>
        <fullName evidence="1">Uncharacterized protein</fullName>
    </submittedName>
</protein>
<sequence>MNQDLELDLASVFGHASGWNARQLTHMVEYVAYNNELKSSWTADKPELIGQCKKHPFRCFW</sequence>
<accession>A0A2H3CPW1</accession>
<keyword evidence="2" id="KW-1185">Reference proteome</keyword>
<dbReference type="AlphaFoldDB" id="A0A2H3CPW1"/>
<proteinExistence type="predicted"/>
<dbReference type="Proteomes" id="UP000217790">
    <property type="component" value="Unassembled WGS sequence"/>
</dbReference>
<reference evidence="2" key="1">
    <citation type="journal article" date="2017" name="Nat. Ecol. Evol.">
        <title>Genome expansion and lineage-specific genetic innovations in the forest pathogenic fungi Armillaria.</title>
        <authorList>
            <person name="Sipos G."/>
            <person name="Prasanna A.N."/>
            <person name="Walter M.C."/>
            <person name="O'Connor E."/>
            <person name="Balint B."/>
            <person name="Krizsan K."/>
            <person name="Kiss B."/>
            <person name="Hess J."/>
            <person name="Varga T."/>
            <person name="Slot J."/>
            <person name="Riley R."/>
            <person name="Boka B."/>
            <person name="Rigling D."/>
            <person name="Barry K."/>
            <person name="Lee J."/>
            <person name="Mihaltcheva S."/>
            <person name="LaButti K."/>
            <person name="Lipzen A."/>
            <person name="Waldron R."/>
            <person name="Moloney N.M."/>
            <person name="Sperisen C."/>
            <person name="Kredics L."/>
            <person name="Vagvoelgyi C."/>
            <person name="Patrignani A."/>
            <person name="Fitzpatrick D."/>
            <person name="Nagy I."/>
            <person name="Doyle S."/>
            <person name="Anderson J.B."/>
            <person name="Grigoriev I.V."/>
            <person name="Gueldener U."/>
            <person name="Muensterkoetter M."/>
            <person name="Nagy L.G."/>
        </authorList>
    </citation>
    <scope>NUCLEOTIDE SEQUENCE [LARGE SCALE GENOMIC DNA]</scope>
    <source>
        <strain evidence="2">Ar21-2</strain>
    </source>
</reference>
<name>A0A2H3CPW1_ARMGA</name>